<dbReference type="InterPro" id="IPR001680">
    <property type="entry name" value="WD40_rpt"/>
</dbReference>
<protein>
    <recommendedName>
        <fullName evidence="4">Disease resistance R13L4/SHOC-2-like LRR domain-containing protein</fullName>
    </recommendedName>
</protein>
<reference evidence="5" key="1">
    <citation type="submission" date="2013-07" db="EMBL/GenBank/DDBJ databases">
        <title>The genome of Eucalyptus grandis.</title>
        <authorList>
            <person name="Schmutz J."/>
            <person name="Hayes R."/>
            <person name="Myburg A."/>
            <person name="Tuskan G."/>
            <person name="Grattapaglia D."/>
            <person name="Rokhsar D.S."/>
        </authorList>
    </citation>
    <scope>NUCLEOTIDE SEQUENCE</scope>
    <source>
        <tissue evidence="5">Leaf extractions</tissue>
    </source>
</reference>
<evidence type="ECO:0000256" key="3">
    <source>
        <dbReference type="PROSITE-ProRule" id="PRU00221"/>
    </source>
</evidence>
<dbReference type="PANTHER" id="PTHR44083:SF35">
    <property type="entry name" value="TOPLESS-RELATED PROTEIN 4-LIKE ISOFORM X1"/>
    <property type="match status" value="1"/>
</dbReference>
<dbReference type="Pfam" id="PF00400">
    <property type="entry name" value="WD40"/>
    <property type="match status" value="3"/>
</dbReference>
<accession>A0A059CNZ9</accession>
<dbReference type="PANTHER" id="PTHR44083">
    <property type="entry name" value="TOPLESS-RELATED PROTEIN 1-RELATED"/>
    <property type="match status" value="1"/>
</dbReference>
<evidence type="ECO:0000259" key="4">
    <source>
        <dbReference type="Pfam" id="PF23598"/>
    </source>
</evidence>
<dbReference type="STRING" id="71139.A0A059CNZ9"/>
<keyword evidence="1" id="KW-0433">Leucine-rich repeat</keyword>
<dbReference type="SUPFAM" id="SSF50978">
    <property type="entry name" value="WD40 repeat-like"/>
    <property type="match status" value="2"/>
</dbReference>
<dbReference type="InParanoid" id="A0A059CNZ9"/>
<dbReference type="Pfam" id="PF23598">
    <property type="entry name" value="LRR_14"/>
    <property type="match status" value="1"/>
</dbReference>
<sequence length="1386" mass="153108">MATELKVLNLSNCAFRTTPDLSAFKSLEILVLEECEGLKKIHPSIEDIKTLVSLNVGYCHKLKELPLGVGRMEELRELLINETNIREIPISRGCLTKLENLNASYCEQLARLPKSLGSLISLTQLDLSNTGIEELPEFIGSLKKLKILNAFGCPSLARMHNSIGDLASLSRLDLRECKKLAQLPDSISSLVCLSELLLSGCHSLRQIPDSIGKLTSLTELYLKSMAIERLPESIGSLKKLETLDASCCASLARMPNSIGHLASLSRLDLRECRKLAQLPDSIGSLVSLSWLSLSGCHSLRQIPDSIGKLTSLIELRLESMAIEELPESIGSLKKLRTLDVFYCASLAHMPNSIGDLISLSQLNLKECKKLAQLPDSIGSLVCISQLSLSGCHSLRQIPDLIGKLTSLTKLHLKSMAIEELPESIGSLKKLKTLDASYCALLARMPNSIGDLASLSQLDLRECKKLTQLPDSIGSLVSLSWLSLSGCCSLRQIPNSIGKLTSLTKLHLKSTAIEELPESIRSMQNLRMLDICETPIIELLDDRGILAELQGLRALGWKNLEGPASNNGQLVSPNNLDLEKYQKLYELRSRVLALVLLKRPKSPPASSSSMDYQMANSEHVLKRSRPFGISYEVKNLPINILLDTYNYQSLGQSSYSSDDLPRNVVITLSQGSLVKSMDFHPVQQILLLVGTNVGDVMIWEVDSGARIAVRKFKVWDMGTCSMALQASLANDYTTSVNHVMWSPDGILFGVAYSKHMVHIYSHHGGDDIRNHLELEAHVGSVNDLAFSCPNKQLCVVTCGEDRLIKVWDAVSGAKQLTFEGHEAPVYSIFPHNRENIQFIFSTATDGKIKAWFYDNMGSRVDFDAPGHSFTKMAYSADGTRLFLCGTNKEGESYLVEWNESEGAIKRTYHGLGKRSSGFVQFDTAKNRFLAVGDESMVKFWDMDNNDILTSIDADSELPGNSLLFNKEGILLAISTSDNSIKILANADGISLLRTMDNWPFDASRITPSPLMKDSESMADVKPGIADNSGDKLRNWKPTEINEPSQCRSIRLPDNSTAMRVPKLSYTNLGRAILALSSNAVHKLWKWEESDQNFTGRATTSVVPQLWQPLGGNLMTDDTCANPEDAVPCFALSKDDCFLISASGGEISLINMMIFQRFTKFTPPLPPNSDIIEIGMEDTAIQLYSGRVDEIEKKLKGHRRIIEGFTFSTSLNVLVSSSADSQMMITFSSHPPSPTFLVFDPQDNSTIAIGMEDDSIQICCIPLCEWLATLKGHQKRITGLAFSNVLNVLVSSGADSQLCVWNTGRWTKQTSKFLQMPNGRGAAPLADTRVQFHVDQIHLLVVHQTQIATCEAPKLERLKQWDTREASAPITDATCYIFMQWPINICEL</sequence>
<dbReference type="PROSITE" id="PS50294">
    <property type="entry name" value="WD_REPEATS_REGION"/>
    <property type="match status" value="1"/>
</dbReference>
<dbReference type="SUPFAM" id="SSF52058">
    <property type="entry name" value="L domain-like"/>
    <property type="match status" value="2"/>
</dbReference>
<dbReference type="InterPro" id="IPR003591">
    <property type="entry name" value="Leu-rich_rpt_typical-subtyp"/>
</dbReference>
<dbReference type="InterPro" id="IPR027728">
    <property type="entry name" value="Topless_fam"/>
</dbReference>
<dbReference type="InterPro" id="IPR032675">
    <property type="entry name" value="LRR_dom_sf"/>
</dbReference>
<keyword evidence="2" id="KW-0677">Repeat</keyword>
<gene>
    <name evidence="5" type="ORF">EUGRSUZ_C01424</name>
</gene>
<dbReference type="Gene3D" id="3.80.10.10">
    <property type="entry name" value="Ribonuclease Inhibitor"/>
    <property type="match status" value="3"/>
</dbReference>
<dbReference type="GO" id="GO:0006355">
    <property type="term" value="P:regulation of DNA-templated transcription"/>
    <property type="evidence" value="ECO:0000318"/>
    <property type="project" value="GO_Central"/>
</dbReference>
<evidence type="ECO:0000256" key="2">
    <source>
        <dbReference type="ARBA" id="ARBA00022737"/>
    </source>
</evidence>
<dbReference type="InterPro" id="IPR015943">
    <property type="entry name" value="WD40/YVTN_repeat-like_dom_sf"/>
</dbReference>
<dbReference type="Gramene" id="KCW80097">
    <property type="protein sequence ID" value="KCW80097"/>
    <property type="gene ID" value="EUGRSUZ_C01424"/>
</dbReference>
<evidence type="ECO:0000313" key="5">
    <source>
        <dbReference type="EMBL" id="KCW80097.1"/>
    </source>
</evidence>
<dbReference type="SMART" id="SM00320">
    <property type="entry name" value="WD40"/>
    <property type="match status" value="9"/>
</dbReference>
<keyword evidence="3" id="KW-0853">WD repeat</keyword>
<dbReference type="EMBL" id="KK198755">
    <property type="protein sequence ID" value="KCW80097.1"/>
    <property type="molecule type" value="Genomic_DNA"/>
</dbReference>
<dbReference type="Gene3D" id="2.130.10.10">
    <property type="entry name" value="YVTN repeat-like/Quinoprotein amine dehydrogenase"/>
    <property type="match status" value="4"/>
</dbReference>
<feature type="domain" description="Disease resistance R13L4/SHOC-2-like LRR" evidence="4">
    <location>
        <begin position="208"/>
        <end position="317"/>
    </location>
</feature>
<organism evidence="5">
    <name type="scientific">Eucalyptus grandis</name>
    <name type="common">Flooded gum</name>
    <dbReference type="NCBI Taxonomy" id="71139"/>
    <lineage>
        <taxon>Eukaryota</taxon>
        <taxon>Viridiplantae</taxon>
        <taxon>Streptophyta</taxon>
        <taxon>Embryophyta</taxon>
        <taxon>Tracheophyta</taxon>
        <taxon>Spermatophyta</taxon>
        <taxon>Magnoliopsida</taxon>
        <taxon>eudicotyledons</taxon>
        <taxon>Gunneridae</taxon>
        <taxon>Pentapetalae</taxon>
        <taxon>rosids</taxon>
        <taxon>malvids</taxon>
        <taxon>Myrtales</taxon>
        <taxon>Myrtaceae</taxon>
        <taxon>Myrtoideae</taxon>
        <taxon>Eucalypteae</taxon>
        <taxon>Eucalyptus</taxon>
    </lineage>
</organism>
<dbReference type="SMART" id="SM00369">
    <property type="entry name" value="LRR_TYP"/>
    <property type="match status" value="9"/>
</dbReference>
<proteinExistence type="predicted"/>
<dbReference type="InterPro" id="IPR055414">
    <property type="entry name" value="LRR_R13L4/SHOC2-like"/>
</dbReference>
<dbReference type="PROSITE" id="PS50082">
    <property type="entry name" value="WD_REPEATS_2"/>
    <property type="match status" value="2"/>
</dbReference>
<name>A0A059CNZ9_EUCGR</name>
<evidence type="ECO:0000256" key="1">
    <source>
        <dbReference type="ARBA" id="ARBA00022614"/>
    </source>
</evidence>
<feature type="repeat" description="WD" evidence="3">
    <location>
        <begin position="1268"/>
        <end position="1300"/>
    </location>
</feature>
<feature type="repeat" description="WD" evidence="3">
    <location>
        <begin position="773"/>
        <end position="816"/>
    </location>
</feature>
<dbReference type="InterPro" id="IPR036322">
    <property type="entry name" value="WD40_repeat_dom_sf"/>
</dbReference>